<dbReference type="SUPFAM" id="SSF55797">
    <property type="entry name" value="PR-1-like"/>
    <property type="match status" value="1"/>
</dbReference>
<protein>
    <submittedName>
        <fullName evidence="5">SCP domain-containing protein</fullName>
    </submittedName>
</protein>
<feature type="compositionally biased region" description="Polar residues" evidence="2">
    <location>
        <begin position="97"/>
        <end position="126"/>
    </location>
</feature>
<evidence type="ECO:0000256" key="2">
    <source>
        <dbReference type="SAM" id="MobiDB-lite"/>
    </source>
</evidence>
<feature type="disulfide bond" evidence="1">
    <location>
        <begin position="144"/>
        <end position="157"/>
    </location>
</feature>
<feature type="region of interest" description="Disordered" evidence="2">
    <location>
        <begin position="97"/>
        <end position="127"/>
    </location>
</feature>
<dbReference type="Pfam" id="PF01549">
    <property type="entry name" value="ShK"/>
    <property type="match status" value="1"/>
</dbReference>
<dbReference type="InterPro" id="IPR003582">
    <property type="entry name" value="ShKT_dom"/>
</dbReference>
<comment type="caution">
    <text evidence="1">Lacks conserved residue(s) required for the propagation of feature annotation.</text>
</comment>
<dbReference type="InterPro" id="IPR035940">
    <property type="entry name" value="CAP_sf"/>
</dbReference>
<evidence type="ECO:0000259" key="3">
    <source>
        <dbReference type="PROSITE" id="PS51670"/>
    </source>
</evidence>
<keyword evidence="1" id="KW-1015">Disulfide bond</keyword>
<proteinExistence type="predicted"/>
<organism evidence="4 5">
    <name type="scientific">Parascaris univalens</name>
    <name type="common">Nematode worm</name>
    <dbReference type="NCBI Taxonomy" id="6257"/>
    <lineage>
        <taxon>Eukaryota</taxon>
        <taxon>Metazoa</taxon>
        <taxon>Ecdysozoa</taxon>
        <taxon>Nematoda</taxon>
        <taxon>Chromadorea</taxon>
        <taxon>Rhabditida</taxon>
        <taxon>Spirurina</taxon>
        <taxon>Ascaridomorpha</taxon>
        <taxon>Ascaridoidea</taxon>
        <taxon>Ascarididae</taxon>
        <taxon>Parascaris</taxon>
    </lineage>
</organism>
<evidence type="ECO:0000256" key="1">
    <source>
        <dbReference type="PROSITE-ProRule" id="PRU01005"/>
    </source>
</evidence>
<name>A0A915C5U4_PARUN</name>
<sequence>VTQGLCYLNASFPHVERLFQLQQAWGATTKIGCGIRNCTEGGWKTTFVVCNYLVAGNYFGDRIFEFGNGCSRDSDCTTYKGSRCNVNNKLCLTNGQAAGNPSTPAKENNNQPRNTRPTSKSPTPSGNGRCRDRLLNCPQLIPFCSHVMVRTHCPATCRKC</sequence>
<dbReference type="Gene3D" id="3.40.33.10">
    <property type="entry name" value="CAP"/>
    <property type="match status" value="1"/>
</dbReference>
<evidence type="ECO:0000313" key="5">
    <source>
        <dbReference type="WBParaSite" id="PgR092_g004_t03"/>
    </source>
</evidence>
<reference evidence="5" key="1">
    <citation type="submission" date="2022-11" db="UniProtKB">
        <authorList>
            <consortium name="WormBaseParasite"/>
        </authorList>
    </citation>
    <scope>IDENTIFICATION</scope>
</reference>
<dbReference type="AlphaFoldDB" id="A0A915C5U4"/>
<evidence type="ECO:0000313" key="4">
    <source>
        <dbReference type="Proteomes" id="UP000887569"/>
    </source>
</evidence>
<keyword evidence="4" id="KW-1185">Reference proteome</keyword>
<feature type="domain" description="ShKT" evidence="3">
    <location>
        <begin position="130"/>
        <end position="160"/>
    </location>
</feature>
<accession>A0A915C5U4</accession>
<dbReference type="PROSITE" id="PS51670">
    <property type="entry name" value="SHKT"/>
    <property type="match status" value="1"/>
</dbReference>
<dbReference type="WBParaSite" id="PgR092_g004_t03">
    <property type="protein sequence ID" value="PgR092_g004_t03"/>
    <property type="gene ID" value="PgR092_g004"/>
</dbReference>
<dbReference type="Proteomes" id="UP000887569">
    <property type="component" value="Unplaced"/>
</dbReference>